<evidence type="ECO:0000256" key="8">
    <source>
        <dbReference type="ARBA" id="ARBA00031347"/>
    </source>
</evidence>
<dbReference type="GO" id="GO:0006891">
    <property type="term" value="P:intra-Golgi vesicle-mediated transport"/>
    <property type="evidence" value="ECO:0007669"/>
    <property type="project" value="TreeGrafter"/>
</dbReference>
<evidence type="ECO:0000256" key="7">
    <source>
        <dbReference type="ARBA" id="ARBA00023136"/>
    </source>
</evidence>
<evidence type="ECO:0000313" key="10">
    <source>
        <dbReference type="EMBL" id="RNA08820.1"/>
    </source>
</evidence>
<dbReference type="STRING" id="10195.A0A3M7QBQ3"/>
<reference evidence="10 11" key="1">
    <citation type="journal article" date="2018" name="Sci. Rep.">
        <title>Genomic signatures of local adaptation to the degree of environmental predictability in rotifers.</title>
        <authorList>
            <person name="Franch-Gras L."/>
            <person name="Hahn C."/>
            <person name="Garcia-Roger E.M."/>
            <person name="Carmona M.J."/>
            <person name="Serra M."/>
            <person name="Gomez A."/>
        </authorList>
    </citation>
    <scope>NUCLEOTIDE SEQUENCE [LARGE SCALE GENOMIC DNA]</scope>
    <source>
        <strain evidence="10">HYR1</strain>
    </source>
</reference>
<dbReference type="GO" id="GO:0000139">
    <property type="term" value="C:Golgi membrane"/>
    <property type="evidence" value="ECO:0007669"/>
    <property type="project" value="UniProtKB-SubCell"/>
</dbReference>
<evidence type="ECO:0000256" key="1">
    <source>
        <dbReference type="ARBA" id="ARBA00004395"/>
    </source>
</evidence>
<sequence length="606" mass="70201">MEPSEPSNVTSGEQILYNLLLCDESEQGQRASINESLAYLQELNSFHLDRLQCEPRSLFEQKQAINEEIKNLAFSNYKTFIRTAQCSKDIYSDFSIIDAKLDQLMQKMPPFHQESENFTKNIHSMNWTRRATNQTLQKHNQLLEILEISQVMETCVRNEYYEEALDLANYVKRLDKKYSSTIPLVQQITDDANRYLNLMLHQLLQQLKTNIQFNQCLKIISLIRRLDVFAESELRIKFLQLRDVWLNNLLQRIPTNDPYTHVTKSIEELRIHLFDIITQYKALFSDDDTVYSSATGANQDKLLASLLLNNKQMNESKLFYCWLQSKISQFLAILDKDLRLGVGSRIDSLLSQAMYFGLAFSRVGLDFRALMVPLFERVILSKVSQQVTLAQDKFNESLGKLNWVELCAEKSRLQDFFDSNSTSTIINPPIKLLDFQPLAVYLNVLLQCFNEIRLCLPLSVHSKVLSVIKSSFRDMAKFVCDYEKKSKFDKSEKELFVQFVSYLAHVLVPFVQKCFLSLFPLDQIQKVYGVSQSEMEDFKQMVKLDPNELLVEIGHLIPEESSGEQQVQVDGLNGERVDQEKHEEENVEDAGQESVTEESKSILEEI</sequence>
<dbReference type="GO" id="GO:0017119">
    <property type="term" value="C:Golgi transport complex"/>
    <property type="evidence" value="ECO:0007669"/>
    <property type="project" value="InterPro"/>
</dbReference>
<feature type="region of interest" description="Disordered" evidence="9">
    <location>
        <begin position="560"/>
        <end position="606"/>
    </location>
</feature>
<evidence type="ECO:0000256" key="4">
    <source>
        <dbReference type="ARBA" id="ARBA00022448"/>
    </source>
</evidence>
<comment type="similarity">
    <text evidence="2">Belongs to the COG8 family.</text>
</comment>
<dbReference type="Pfam" id="PF04124">
    <property type="entry name" value="Dor1"/>
    <property type="match status" value="1"/>
</dbReference>
<evidence type="ECO:0000313" key="11">
    <source>
        <dbReference type="Proteomes" id="UP000276133"/>
    </source>
</evidence>
<dbReference type="GO" id="GO:0015031">
    <property type="term" value="P:protein transport"/>
    <property type="evidence" value="ECO:0007669"/>
    <property type="project" value="UniProtKB-KW"/>
</dbReference>
<keyword evidence="11" id="KW-1185">Reference proteome</keyword>
<keyword evidence="4" id="KW-0813">Transport</keyword>
<feature type="compositionally biased region" description="Basic and acidic residues" evidence="9">
    <location>
        <begin position="597"/>
        <end position="606"/>
    </location>
</feature>
<dbReference type="EMBL" id="REGN01006618">
    <property type="protein sequence ID" value="RNA08820.1"/>
    <property type="molecule type" value="Genomic_DNA"/>
</dbReference>
<keyword evidence="6" id="KW-0333">Golgi apparatus</keyword>
<protein>
    <recommendedName>
        <fullName evidence="3">Conserved oligomeric Golgi complex subunit 8</fullName>
    </recommendedName>
    <alternativeName>
        <fullName evidence="8">Component of oligomeric Golgi complex 8</fullName>
    </alternativeName>
</protein>
<evidence type="ECO:0000256" key="5">
    <source>
        <dbReference type="ARBA" id="ARBA00022927"/>
    </source>
</evidence>
<organism evidence="10 11">
    <name type="scientific">Brachionus plicatilis</name>
    <name type="common">Marine rotifer</name>
    <name type="synonym">Brachionus muelleri</name>
    <dbReference type="NCBI Taxonomy" id="10195"/>
    <lineage>
        <taxon>Eukaryota</taxon>
        <taxon>Metazoa</taxon>
        <taxon>Spiralia</taxon>
        <taxon>Gnathifera</taxon>
        <taxon>Rotifera</taxon>
        <taxon>Eurotatoria</taxon>
        <taxon>Monogononta</taxon>
        <taxon>Pseudotrocha</taxon>
        <taxon>Ploima</taxon>
        <taxon>Brachionidae</taxon>
        <taxon>Brachionus</taxon>
    </lineage>
</organism>
<evidence type="ECO:0000256" key="9">
    <source>
        <dbReference type="SAM" id="MobiDB-lite"/>
    </source>
</evidence>
<dbReference type="InterPro" id="IPR007255">
    <property type="entry name" value="COG8"/>
</dbReference>
<name>A0A3M7QBQ3_BRAPC</name>
<dbReference type="OrthoDB" id="1661054at2759"/>
<keyword evidence="5" id="KW-0653">Protein transport</keyword>
<evidence type="ECO:0000256" key="2">
    <source>
        <dbReference type="ARBA" id="ARBA00006419"/>
    </source>
</evidence>
<evidence type="ECO:0000256" key="6">
    <source>
        <dbReference type="ARBA" id="ARBA00023034"/>
    </source>
</evidence>
<proteinExistence type="inferred from homology"/>
<evidence type="ECO:0000256" key="3">
    <source>
        <dbReference type="ARBA" id="ARBA00020983"/>
    </source>
</evidence>
<accession>A0A3M7QBQ3</accession>
<dbReference type="Proteomes" id="UP000276133">
    <property type="component" value="Unassembled WGS sequence"/>
</dbReference>
<feature type="compositionally biased region" description="Basic and acidic residues" evidence="9">
    <location>
        <begin position="573"/>
        <end position="584"/>
    </location>
</feature>
<dbReference type="AlphaFoldDB" id="A0A3M7QBQ3"/>
<keyword evidence="7" id="KW-0472">Membrane</keyword>
<dbReference type="SUPFAM" id="SSF74788">
    <property type="entry name" value="Cullin repeat-like"/>
    <property type="match status" value="1"/>
</dbReference>
<comment type="subcellular location">
    <subcellularLocation>
        <location evidence="1">Golgi apparatus membrane</location>
        <topology evidence="1">Peripheral membrane protein</topology>
    </subcellularLocation>
</comment>
<dbReference type="InterPro" id="IPR016159">
    <property type="entry name" value="Cullin_repeat-like_dom_sf"/>
</dbReference>
<dbReference type="PANTHER" id="PTHR21311">
    <property type="entry name" value="CONSERVED OLIGOMERIC GOLGI COMPLEX COMPONENT 8"/>
    <property type="match status" value="1"/>
</dbReference>
<gene>
    <name evidence="10" type="ORF">BpHYR1_047156</name>
</gene>
<comment type="caution">
    <text evidence="10">The sequence shown here is derived from an EMBL/GenBank/DDBJ whole genome shotgun (WGS) entry which is preliminary data.</text>
</comment>
<dbReference type="PANTHER" id="PTHR21311:SF0">
    <property type="entry name" value="CONSERVED OLIGOMERIC GOLGI COMPLEX SUBUNIT 8"/>
    <property type="match status" value="1"/>
</dbReference>